<dbReference type="GO" id="GO:0005739">
    <property type="term" value="C:mitochondrion"/>
    <property type="evidence" value="ECO:0007669"/>
    <property type="project" value="TreeGrafter"/>
</dbReference>
<evidence type="ECO:0000256" key="4">
    <source>
        <dbReference type="ARBA" id="ARBA00022630"/>
    </source>
</evidence>
<evidence type="ECO:0000259" key="9">
    <source>
        <dbReference type="Pfam" id="PF02852"/>
    </source>
</evidence>
<dbReference type="InterPro" id="IPR023753">
    <property type="entry name" value="FAD/NAD-binding_dom"/>
</dbReference>
<keyword evidence="8" id="KW-0676">Redox-active center</keyword>
<evidence type="ECO:0000256" key="5">
    <source>
        <dbReference type="ARBA" id="ARBA00022827"/>
    </source>
</evidence>
<keyword evidence="4" id="KW-0285">Flavoprotein</keyword>
<comment type="similarity">
    <text evidence="2">Belongs to the class-I pyridine nucleotide-disulfide oxidoreductase family.</text>
</comment>
<dbReference type="EC" id="1.8.1.7" evidence="3"/>
<dbReference type="Pfam" id="PF07992">
    <property type="entry name" value="Pyr_redox_2"/>
    <property type="match status" value="1"/>
</dbReference>
<dbReference type="AlphaFoldDB" id="A0A6A4VWY4"/>
<dbReference type="Proteomes" id="UP000440578">
    <property type="component" value="Unassembled WGS sequence"/>
</dbReference>
<evidence type="ECO:0000256" key="7">
    <source>
        <dbReference type="ARBA" id="ARBA00023157"/>
    </source>
</evidence>
<accession>A0A6A4VWY4</accession>
<evidence type="ECO:0000313" key="12">
    <source>
        <dbReference type="EMBL" id="KAF0309770.1"/>
    </source>
</evidence>
<dbReference type="EMBL" id="VIIS01000376">
    <property type="protein sequence ID" value="KAF0309770.1"/>
    <property type="molecule type" value="Genomic_DNA"/>
</dbReference>
<dbReference type="Gene3D" id="3.50.50.60">
    <property type="entry name" value="FAD/NAD(P)-binding domain"/>
    <property type="match status" value="2"/>
</dbReference>
<dbReference type="GO" id="GO:0034599">
    <property type="term" value="P:cellular response to oxidative stress"/>
    <property type="evidence" value="ECO:0007669"/>
    <property type="project" value="TreeGrafter"/>
</dbReference>
<dbReference type="PANTHER" id="PTHR42737:SF2">
    <property type="entry name" value="GLUTATHIONE REDUCTASE"/>
    <property type="match status" value="1"/>
</dbReference>
<dbReference type="PRINTS" id="PR00411">
    <property type="entry name" value="PNDRDTASEI"/>
</dbReference>
<gene>
    <name evidence="11" type="primary">GSR_1</name>
    <name evidence="12" type="synonym">GSR_0</name>
    <name evidence="11" type="ORF">FJT64_004457</name>
    <name evidence="12" type="ORF">FJT64_019123</name>
</gene>
<keyword evidence="13" id="KW-1185">Reference proteome</keyword>
<sequence>MIRHEKVLRTFDSLISDVITDELEHIGINMLKNDGFVKASKDDQGTLTVTTKNGHNISGVDCLLFAIGRDPNVELDLDKTGVTLEKGHIKVDAFQNTSAPGVYALGDVCGRALLTPVAIAAGRRLAHRLFDGKTDLKLDYNNIPSVVFSHPPSGSVGLTEREARDKFGDAAVRVYRSSFAPLYYALSERKVKTHMKLVCAGDEQRVVGLHMVGQAVDEMLQGFAVAVKMGATKAQFDDCVAIHPTSAEELVTMR</sequence>
<dbReference type="InterPro" id="IPR016156">
    <property type="entry name" value="FAD/NAD-linked_Rdtase_dimer_sf"/>
</dbReference>
<comment type="caution">
    <text evidence="11">The sequence shown here is derived from an EMBL/GenBank/DDBJ whole genome shotgun (WGS) entry which is preliminary data.</text>
</comment>
<organism evidence="11 13">
    <name type="scientific">Amphibalanus amphitrite</name>
    <name type="common">Striped barnacle</name>
    <name type="synonym">Balanus amphitrite</name>
    <dbReference type="NCBI Taxonomy" id="1232801"/>
    <lineage>
        <taxon>Eukaryota</taxon>
        <taxon>Metazoa</taxon>
        <taxon>Ecdysozoa</taxon>
        <taxon>Arthropoda</taxon>
        <taxon>Crustacea</taxon>
        <taxon>Multicrustacea</taxon>
        <taxon>Cirripedia</taxon>
        <taxon>Thoracica</taxon>
        <taxon>Thoracicalcarea</taxon>
        <taxon>Balanomorpha</taxon>
        <taxon>Balanoidea</taxon>
        <taxon>Balanidae</taxon>
        <taxon>Amphibalaninae</taxon>
        <taxon>Amphibalanus</taxon>
    </lineage>
</organism>
<dbReference type="OrthoDB" id="5956163at2759"/>
<dbReference type="GO" id="GO:0005829">
    <property type="term" value="C:cytosol"/>
    <property type="evidence" value="ECO:0007669"/>
    <property type="project" value="TreeGrafter"/>
</dbReference>
<reference evidence="11 13" key="1">
    <citation type="submission" date="2019-07" db="EMBL/GenBank/DDBJ databases">
        <title>Draft genome assembly of a fouling barnacle, Amphibalanus amphitrite (Darwin, 1854): The first reference genome for Thecostraca.</title>
        <authorList>
            <person name="Kim W."/>
        </authorList>
    </citation>
    <scope>NUCLEOTIDE SEQUENCE [LARGE SCALE GENOMIC DNA]</scope>
    <source>
        <strain evidence="11">SNU_AA5</strain>
        <tissue evidence="11">Soma without cirri and trophi</tissue>
    </source>
</reference>
<evidence type="ECO:0000256" key="3">
    <source>
        <dbReference type="ARBA" id="ARBA00012607"/>
    </source>
</evidence>
<dbReference type="EMBL" id="VIIS01001441">
    <property type="protein sequence ID" value="KAF0298203.1"/>
    <property type="molecule type" value="Genomic_DNA"/>
</dbReference>
<dbReference type="InterPro" id="IPR046952">
    <property type="entry name" value="GSHR/TRXR-like"/>
</dbReference>
<comment type="cofactor">
    <cofactor evidence="1">
        <name>FAD</name>
        <dbReference type="ChEBI" id="CHEBI:57692"/>
    </cofactor>
</comment>
<dbReference type="SUPFAM" id="SSF51905">
    <property type="entry name" value="FAD/NAD(P)-binding domain"/>
    <property type="match status" value="1"/>
</dbReference>
<feature type="domain" description="FAD/NAD(P)-binding" evidence="10">
    <location>
        <begin position="4"/>
        <end position="122"/>
    </location>
</feature>
<protein>
    <recommendedName>
        <fullName evidence="3">glutathione-disulfide reductase</fullName>
        <ecNumber evidence="3">1.8.1.7</ecNumber>
    </recommendedName>
</protein>
<keyword evidence="7" id="KW-1015">Disulfide bond</keyword>
<dbReference type="SUPFAM" id="SSF55424">
    <property type="entry name" value="FAD/NAD-linked reductases, dimerisation (C-terminal) domain"/>
    <property type="match status" value="1"/>
</dbReference>
<dbReference type="FunFam" id="3.30.390.30:FF:000003">
    <property type="entry name" value="Glutathione reductase"/>
    <property type="match status" value="1"/>
</dbReference>
<proteinExistence type="inferred from homology"/>
<keyword evidence="6" id="KW-0560">Oxidoreductase</keyword>
<dbReference type="InterPro" id="IPR036188">
    <property type="entry name" value="FAD/NAD-bd_sf"/>
</dbReference>
<dbReference type="GO" id="GO:0004362">
    <property type="term" value="F:glutathione-disulfide reductase (NADPH) activity"/>
    <property type="evidence" value="ECO:0007669"/>
    <property type="project" value="UniProtKB-EC"/>
</dbReference>
<dbReference type="Pfam" id="PF02852">
    <property type="entry name" value="Pyr_redox_dim"/>
    <property type="match status" value="1"/>
</dbReference>
<dbReference type="GO" id="GO:0045454">
    <property type="term" value="P:cell redox homeostasis"/>
    <property type="evidence" value="ECO:0007669"/>
    <property type="project" value="InterPro"/>
</dbReference>
<keyword evidence="5" id="KW-0274">FAD</keyword>
<evidence type="ECO:0000256" key="6">
    <source>
        <dbReference type="ARBA" id="ARBA00023002"/>
    </source>
</evidence>
<name>A0A6A4VWY4_AMPAM</name>
<feature type="domain" description="Pyridine nucleotide-disulphide oxidoreductase dimerisation" evidence="9">
    <location>
        <begin position="143"/>
        <end position="253"/>
    </location>
</feature>
<evidence type="ECO:0000259" key="10">
    <source>
        <dbReference type="Pfam" id="PF07992"/>
    </source>
</evidence>
<evidence type="ECO:0000313" key="11">
    <source>
        <dbReference type="EMBL" id="KAF0298203.1"/>
    </source>
</evidence>
<dbReference type="GO" id="GO:0050660">
    <property type="term" value="F:flavin adenine dinucleotide binding"/>
    <property type="evidence" value="ECO:0007669"/>
    <property type="project" value="InterPro"/>
</dbReference>
<dbReference type="GO" id="GO:0006749">
    <property type="term" value="P:glutathione metabolic process"/>
    <property type="evidence" value="ECO:0007669"/>
    <property type="project" value="TreeGrafter"/>
</dbReference>
<dbReference type="PRINTS" id="PR00368">
    <property type="entry name" value="FADPNR"/>
</dbReference>
<evidence type="ECO:0000256" key="2">
    <source>
        <dbReference type="ARBA" id="ARBA00007532"/>
    </source>
</evidence>
<dbReference type="Gene3D" id="3.30.390.30">
    <property type="match status" value="1"/>
</dbReference>
<evidence type="ECO:0000256" key="8">
    <source>
        <dbReference type="ARBA" id="ARBA00023284"/>
    </source>
</evidence>
<evidence type="ECO:0000256" key="1">
    <source>
        <dbReference type="ARBA" id="ARBA00001974"/>
    </source>
</evidence>
<dbReference type="InterPro" id="IPR004099">
    <property type="entry name" value="Pyr_nucl-diS_OxRdtase_dimer"/>
</dbReference>
<evidence type="ECO:0000313" key="13">
    <source>
        <dbReference type="Proteomes" id="UP000440578"/>
    </source>
</evidence>
<dbReference type="PANTHER" id="PTHR42737">
    <property type="entry name" value="GLUTATHIONE REDUCTASE"/>
    <property type="match status" value="1"/>
</dbReference>